<reference evidence="2 3" key="1">
    <citation type="submission" date="2019-08" db="EMBL/GenBank/DDBJ databases">
        <title>Genomes of Subsaximicrobium wynnwilliamsii strains.</title>
        <authorList>
            <person name="Bowman J.P."/>
        </authorList>
    </citation>
    <scope>NUCLEOTIDE SEQUENCE [LARGE SCALE GENOMIC DNA]</scope>
    <source>
        <strain evidence="2 3">2-80-2</strain>
    </source>
</reference>
<dbReference type="PANTHER" id="PTHR43201:SF32">
    <property type="entry name" value="2-SUCCINYLBENZOATE--COA LIGASE, CHLOROPLASTIC_PEROXISOMAL"/>
    <property type="match status" value="1"/>
</dbReference>
<dbReference type="Pfam" id="PF00501">
    <property type="entry name" value="AMP-binding"/>
    <property type="match status" value="1"/>
</dbReference>
<dbReference type="InterPro" id="IPR042099">
    <property type="entry name" value="ANL_N_sf"/>
</dbReference>
<comment type="caution">
    <text evidence="2">The sequence shown here is derived from an EMBL/GenBank/DDBJ whole genome shotgun (WGS) entry which is preliminary data.</text>
</comment>
<dbReference type="SUPFAM" id="SSF56801">
    <property type="entry name" value="Acetyl-CoA synthetase-like"/>
    <property type="match status" value="1"/>
</dbReference>
<proteinExistence type="predicted"/>
<dbReference type="GO" id="GO:0031956">
    <property type="term" value="F:medium-chain fatty acid-CoA ligase activity"/>
    <property type="evidence" value="ECO:0007669"/>
    <property type="project" value="TreeGrafter"/>
</dbReference>
<sequence>MTPTYDKVHLKFKLNGIKYDHEQLKEVAYSLVKEGEAYEKNMGDFLLDWLDANPFVKVKTSGSTGIPKDVVIQKDAMIESALMTGDFFNISPGDTALHCLPSRYIAGKMMLVRAMILGLELDVVAPSSNPAYDDEKRYDFCAMIPLQLKNSLNRLKCIKILIVGGASVSKAIITELVKVEARVFETYGMTETVSHIAVKALNGSSGAAPDFQVLRDIQISKDDRNCLVINAAKIADNQIVTNDIVELIAEDRFKIIGRYDNMINSGGVKVFPELVEEKLQEKIEKRFFIASEPDADLGDKVILILEGTSNALEDSVFADLEKFEVPKKIYNLPKFIETETKKIQRQKTYEAILGPMTH</sequence>
<dbReference type="RefSeq" id="WP_147086843.1">
    <property type="nucleotide sequence ID" value="NZ_VORM01000011.1"/>
</dbReference>
<dbReference type="InterPro" id="IPR000873">
    <property type="entry name" value="AMP-dep_synth/lig_dom"/>
</dbReference>
<dbReference type="Gene3D" id="3.30.300.30">
    <property type="match status" value="1"/>
</dbReference>
<feature type="domain" description="AMP-dependent synthetase/ligase" evidence="1">
    <location>
        <begin position="60"/>
        <end position="198"/>
    </location>
</feature>
<name>A0A5C6ZGA2_9FLAO</name>
<evidence type="ECO:0000313" key="3">
    <source>
        <dbReference type="Proteomes" id="UP000321578"/>
    </source>
</evidence>
<dbReference type="PANTHER" id="PTHR43201">
    <property type="entry name" value="ACYL-COA SYNTHETASE"/>
    <property type="match status" value="1"/>
</dbReference>
<keyword evidence="3" id="KW-1185">Reference proteome</keyword>
<gene>
    <name evidence="2" type="ORF">ESY86_12095</name>
</gene>
<evidence type="ECO:0000313" key="2">
    <source>
        <dbReference type="EMBL" id="TXD88700.1"/>
    </source>
</evidence>
<dbReference type="OrthoDB" id="8870348at2"/>
<dbReference type="AlphaFoldDB" id="A0A5C6ZGA2"/>
<dbReference type="Proteomes" id="UP000321578">
    <property type="component" value="Unassembled WGS sequence"/>
</dbReference>
<protein>
    <submittedName>
        <fullName evidence="2">AMP-binding protein</fullName>
    </submittedName>
</protein>
<evidence type="ECO:0000259" key="1">
    <source>
        <dbReference type="Pfam" id="PF00501"/>
    </source>
</evidence>
<dbReference type="EMBL" id="VORO01000012">
    <property type="protein sequence ID" value="TXD88700.1"/>
    <property type="molecule type" value="Genomic_DNA"/>
</dbReference>
<dbReference type="InterPro" id="IPR045851">
    <property type="entry name" value="AMP-bd_C_sf"/>
</dbReference>
<accession>A0A5C6ZGA2</accession>
<dbReference type="Gene3D" id="3.40.50.12780">
    <property type="entry name" value="N-terminal domain of ligase-like"/>
    <property type="match status" value="1"/>
</dbReference>
<organism evidence="2 3">
    <name type="scientific">Subsaximicrobium wynnwilliamsii</name>
    <dbReference type="NCBI Taxonomy" id="291179"/>
    <lineage>
        <taxon>Bacteria</taxon>
        <taxon>Pseudomonadati</taxon>
        <taxon>Bacteroidota</taxon>
        <taxon>Flavobacteriia</taxon>
        <taxon>Flavobacteriales</taxon>
        <taxon>Flavobacteriaceae</taxon>
        <taxon>Subsaximicrobium</taxon>
    </lineage>
</organism>
<dbReference type="GO" id="GO:0006631">
    <property type="term" value="P:fatty acid metabolic process"/>
    <property type="evidence" value="ECO:0007669"/>
    <property type="project" value="TreeGrafter"/>
</dbReference>